<organism evidence="4 5">
    <name type="scientific">Celeribacter baekdonensis</name>
    <dbReference type="NCBI Taxonomy" id="875171"/>
    <lineage>
        <taxon>Bacteria</taxon>
        <taxon>Pseudomonadati</taxon>
        <taxon>Pseudomonadota</taxon>
        <taxon>Alphaproteobacteria</taxon>
        <taxon>Rhodobacterales</taxon>
        <taxon>Roseobacteraceae</taxon>
        <taxon>Celeribacter</taxon>
    </lineage>
</organism>
<dbReference type="PROSITE" id="PS00893">
    <property type="entry name" value="NUDIX_BOX"/>
    <property type="match status" value="1"/>
</dbReference>
<dbReference type="GO" id="GO:0016787">
    <property type="term" value="F:hydrolase activity"/>
    <property type="evidence" value="ECO:0007669"/>
    <property type="project" value="UniProtKB-KW"/>
</dbReference>
<evidence type="ECO:0000259" key="3">
    <source>
        <dbReference type="PROSITE" id="PS51462"/>
    </source>
</evidence>
<evidence type="ECO:0000313" key="4">
    <source>
        <dbReference type="EMBL" id="SDF39756.1"/>
    </source>
</evidence>
<dbReference type="EMBL" id="FNBL01000004">
    <property type="protein sequence ID" value="SDF39756.1"/>
    <property type="molecule type" value="Genomic_DNA"/>
</dbReference>
<dbReference type="InterPro" id="IPR015797">
    <property type="entry name" value="NUDIX_hydrolase-like_dom_sf"/>
</dbReference>
<gene>
    <name evidence="4" type="ORF">SAMN04488117_10411</name>
</gene>
<evidence type="ECO:0000256" key="2">
    <source>
        <dbReference type="ARBA" id="ARBA00022801"/>
    </source>
</evidence>
<keyword evidence="2" id="KW-0378">Hydrolase</keyword>
<reference evidence="4 5" key="1">
    <citation type="submission" date="2016-10" db="EMBL/GenBank/DDBJ databases">
        <authorList>
            <person name="de Groot N.N."/>
        </authorList>
    </citation>
    <scope>NUCLEOTIDE SEQUENCE [LARGE SCALE GENOMIC DNA]</scope>
    <source>
        <strain evidence="4 5">DSM 27375</strain>
    </source>
</reference>
<dbReference type="Gene3D" id="3.90.79.10">
    <property type="entry name" value="Nucleoside Triphosphate Pyrophosphohydrolase"/>
    <property type="match status" value="1"/>
</dbReference>
<dbReference type="OrthoDB" id="289720at2"/>
<dbReference type="CDD" id="cd04682">
    <property type="entry name" value="NUDIX_Hydrolase"/>
    <property type="match status" value="1"/>
</dbReference>
<dbReference type="PROSITE" id="PS51462">
    <property type="entry name" value="NUDIX"/>
    <property type="match status" value="1"/>
</dbReference>
<dbReference type="SUPFAM" id="SSF55811">
    <property type="entry name" value="Nudix"/>
    <property type="match status" value="1"/>
</dbReference>
<name>A0A1G7KRN7_9RHOB</name>
<sequence>MTRSKSGLGAAFVGAKLTVLSRGHVLTLLRDDTPAISYPNMWDLPGGGREGAETPLDCVLRETREEFGLVVPPALLTYRRYYPYPGGTGGWHFGAVWDDLTADMIRFGEEGQGWQFMPAAQFVTHENAVPFLQERTRLFLDVLATG</sequence>
<protein>
    <submittedName>
        <fullName evidence="4">8-oxo-dGTP diphosphatase</fullName>
    </submittedName>
</protein>
<evidence type="ECO:0000256" key="1">
    <source>
        <dbReference type="ARBA" id="ARBA00001946"/>
    </source>
</evidence>
<evidence type="ECO:0000313" key="5">
    <source>
        <dbReference type="Proteomes" id="UP000182284"/>
    </source>
</evidence>
<dbReference type="Proteomes" id="UP000182284">
    <property type="component" value="Unassembled WGS sequence"/>
</dbReference>
<proteinExistence type="predicted"/>
<dbReference type="AlphaFoldDB" id="A0A1G7KRN7"/>
<dbReference type="Pfam" id="PF00293">
    <property type="entry name" value="NUDIX"/>
    <property type="match status" value="1"/>
</dbReference>
<dbReference type="InterPro" id="IPR000086">
    <property type="entry name" value="NUDIX_hydrolase_dom"/>
</dbReference>
<feature type="domain" description="Nudix hydrolase" evidence="3">
    <location>
        <begin position="7"/>
        <end position="141"/>
    </location>
</feature>
<dbReference type="RefSeq" id="WP_074643636.1">
    <property type="nucleotide sequence ID" value="NZ_FNBL01000004.1"/>
</dbReference>
<dbReference type="InterPro" id="IPR020084">
    <property type="entry name" value="NUDIX_hydrolase_CS"/>
</dbReference>
<comment type="cofactor">
    <cofactor evidence="1">
        <name>Mg(2+)</name>
        <dbReference type="ChEBI" id="CHEBI:18420"/>
    </cofactor>
</comment>
<accession>A0A1G7KRN7</accession>